<organism evidence="4 5">
    <name type="scientific">Echinicola pacifica</name>
    <dbReference type="NCBI Taxonomy" id="346377"/>
    <lineage>
        <taxon>Bacteria</taxon>
        <taxon>Pseudomonadati</taxon>
        <taxon>Bacteroidota</taxon>
        <taxon>Cytophagia</taxon>
        <taxon>Cytophagales</taxon>
        <taxon>Cyclobacteriaceae</taxon>
        <taxon>Echinicola</taxon>
    </lineage>
</organism>
<reference evidence="4" key="1">
    <citation type="journal article" date="2014" name="Int. J. Syst. Evol. Microbiol.">
        <title>Complete genome sequence of Corynebacterium casei LMG S-19264T (=DSM 44701T), isolated from a smear-ripened cheese.</title>
        <authorList>
            <consortium name="US DOE Joint Genome Institute (JGI-PGF)"/>
            <person name="Walter F."/>
            <person name="Albersmeier A."/>
            <person name="Kalinowski J."/>
            <person name="Ruckert C."/>
        </authorList>
    </citation>
    <scope>NUCLEOTIDE SEQUENCE</scope>
    <source>
        <strain evidence="4">KCTC 12368</strain>
    </source>
</reference>
<dbReference type="InterPro" id="IPR006143">
    <property type="entry name" value="RND_pump_MFP"/>
</dbReference>
<dbReference type="RefSeq" id="WP_018472247.1">
    <property type="nucleotide sequence ID" value="NZ_BMWX01000002.1"/>
</dbReference>
<evidence type="ECO:0000256" key="1">
    <source>
        <dbReference type="ARBA" id="ARBA00009477"/>
    </source>
</evidence>
<protein>
    <submittedName>
        <fullName evidence="4">Hemolysin D</fullName>
    </submittedName>
</protein>
<dbReference type="NCBIfam" id="TIGR01730">
    <property type="entry name" value="RND_mfp"/>
    <property type="match status" value="1"/>
</dbReference>
<dbReference type="GO" id="GO:0046677">
    <property type="term" value="P:response to antibiotic"/>
    <property type="evidence" value="ECO:0007669"/>
    <property type="project" value="TreeGrafter"/>
</dbReference>
<proteinExistence type="inferred from homology"/>
<evidence type="ECO:0000259" key="3">
    <source>
        <dbReference type="Pfam" id="PF25944"/>
    </source>
</evidence>
<dbReference type="Gene3D" id="1.10.287.470">
    <property type="entry name" value="Helix hairpin bin"/>
    <property type="match status" value="1"/>
</dbReference>
<gene>
    <name evidence="4" type="ORF">GCM10007049_12150</name>
</gene>
<comment type="similarity">
    <text evidence="1">Belongs to the membrane fusion protein (MFP) (TC 8.A.1) family.</text>
</comment>
<name>A0A918UMQ1_9BACT</name>
<accession>A0A918UMQ1</accession>
<dbReference type="InterPro" id="IPR058626">
    <property type="entry name" value="MdtA-like_b-barrel"/>
</dbReference>
<dbReference type="PROSITE" id="PS51257">
    <property type="entry name" value="PROKAR_LIPOPROTEIN"/>
    <property type="match status" value="1"/>
</dbReference>
<evidence type="ECO:0000259" key="2">
    <source>
        <dbReference type="Pfam" id="PF25917"/>
    </source>
</evidence>
<evidence type="ECO:0000313" key="4">
    <source>
        <dbReference type="EMBL" id="GGZ21085.1"/>
    </source>
</evidence>
<dbReference type="GO" id="GO:0005886">
    <property type="term" value="C:plasma membrane"/>
    <property type="evidence" value="ECO:0007669"/>
    <property type="project" value="TreeGrafter"/>
</dbReference>
<dbReference type="Pfam" id="PF25917">
    <property type="entry name" value="BSH_RND"/>
    <property type="match status" value="1"/>
</dbReference>
<keyword evidence="5" id="KW-1185">Reference proteome</keyword>
<dbReference type="EMBL" id="BMWX01000002">
    <property type="protein sequence ID" value="GGZ21085.1"/>
    <property type="molecule type" value="Genomic_DNA"/>
</dbReference>
<dbReference type="Pfam" id="PF25944">
    <property type="entry name" value="Beta-barrel_RND"/>
    <property type="match status" value="1"/>
</dbReference>
<comment type="caution">
    <text evidence="4">The sequence shown here is derived from an EMBL/GenBank/DDBJ whole genome shotgun (WGS) entry which is preliminary data.</text>
</comment>
<evidence type="ECO:0000313" key="5">
    <source>
        <dbReference type="Proteomes" id="UP000619457"/>
    </source>
</evidence>
<dbReference type="GO" id="GO:0030313">
    <property type="term" value="C:cell envelope"/>
    <property type="evidence" value="ECO:0007669"/>
    <property type="project" value="UniProtKB-SubCell"/>
</dbReference>
<dbReference type="AlphaFoldDB" id="A0A918UMQ1"/>
<dbReference type="Gene3D" id="2.40.50.100">
    <property type="match status" value="1"/>
</dbReference>
<dbReference type="Proteomes" id="UP000619457">
    <property type="component" value="Unassembled WGS sequence"/>
</dbReference>
<feature type="domain" description="Multidrug resistance protein MdtA-like beta-barrel" evidence="3">
    <location>
        <begin position="247"/>
        <end position="303"/>
    </location>
</feature>
<dbReference type="PANTHER" id="PTHR30158">
    <property type="entry name" value="ACRA/E-RELATED COMPONENT OF DRUG EFFLUX TRANSPORTER"/>
    <property type="match status" value="1"/>
</dbReference>
<sequence>MKNIIFVLTAVILISGCGKKGQKKQAPVRQVPVVMVVNKDLQGSYTFPTEFMGKVHNEVRPKISGYIQEVYIEEGQKVSKGQMLFRLETNIQTENAAAARAEINASQAAVQAAEASVQAAQVNVDKLIPLVEQNIISNVLLETARADLLKAKGQLSQAKAGYGTSQANFKGIEEDIKFSEITSTMDGVLGRINYRTGSLVSPNDPKPLTTISDISEVSGYFALNEKQYIYFFQHFEGKNLEEKIQNLPPVQLILPNGSIYEETGKVQAATGEINPNTGSIQFRVVFENQSEMLKNGSTGTIKIPRDYKQALVIPESATFERQGITYVYKVLGDSLSMQTITLKDRVSNYGVVEEGLSAQDQIVATGVATLRAGMHIKPKTISLDSMVQSIKAVR</sequence>
<dbReference type="Gene3D" id="2.40.420.20">
    <property type="match status" value="1"/>
</dbReference>
<dbReference type="PANTHER" id="PTHR30158:SF23">
    <property type="entry name" value="MULTIDRUG RESISTANCE PROTEIN MEXA"/>
    <property type="match status" value="1"/>
</dbReference>
<dbReference type="Gene3D" id="2.40.30.170">
    <property type="match status" value="1"/>
</dbReference>
<reference evidence="4" key="2">
    <citation type="submission" date="2020-09" db="EMBL/GenBank/DDBJ databases">
        <authorList>
            <person name="Sun Q."/>
            <person name="Kim S."/>
        </authorList>
    </citation>
    <scope>NUCLEOTIDE SEQUENCE</scope>
    <source>
        <strain evidence="4">KCTC 12368</strain>
    </source>
</reference>
<feature type="domain" description="Multidrug resistance protein MdtA-like barrel-sandwich hybrid" evidence="2">
    <location>
        <begin position="58"/>
        <end position="211"/>
    </location>
</feature>
<dbReference type="GO" id="GO:0022857">
    <property type="term" value="F:transmembrane transporter activity"/>
    <property type="evidence" value="ECO:0007669"/>
    <property type="project" value="InterPro"/>
</dbReference>
<dbReference type="InterPro" id="IPR058625">
    <property type="entry name" value="MdtA-like_BSH"/>
</dbReference>
<dbReference type="SUPFAM" id="SSF111369">
    <property type="entry name" value="HlyD-like secretion proteins"/>
    <property type="match status" value="1"/>
</dbReference>